<dbReference type="AlphaFoldDB" id="D9SH13"/>
<dbReference type="RefSeq" id="WP_013293748.1">
    <property type="nucleotide sequence ID" value="NC_014394.1"/>
</dbReference>
<protein>
    <submittedName>
        <fullName evidence="1">Uncharacterized protein</fullName>
    </submittedName>
</protein>
<dbReference type="EMBL" id="CP002159">
    <property type="protein sequence ID" value="ADL55810.1"/>
    <property type="molecule type" value="Genomic_DNA"/>
</dbReference>
<dbReference type="HOGENOM" id="CLU_2117490_0_0_4"/>
<evidence type="ECO:0000313" key="2">
    <source>
        <dbReference type="Proteomes" id="UP000001235"/>
    </source>
</evidence>
<dbReference type="Proteomes" id="UP000001235">
    <property type="component" value="Chromosome"/>
</dbReference>
<organism evidence="1 2">
    <name type="scientific">Gallionella capsiferriformans (strain ES-2)</name>
    <name type="common">Gallionella ferruginea capsiferriformans (strain ES-2)</name>
    <dbReference type="NCBI Taxonomy" id="395494"/>
    <lineage>
        <taxon>Bacteria</taxon>
        <taxon>Pseudomonadati</taxon>
        <taxon>Pseudomonadota</taxon>
        <taxon>Betaproteobacteria</taxon>
        <taxon>Nitrosomonadales</taxon>
        <taxon>Gallionellaceae</taxon>
        <taxon>Gallionella</taxon>
    </lineage>
</organism>
<accession>D9SH13</accession>
<dbReference type="KEGG" id="gca:Galf_1799"/>
<sequence precursor="true">MNKVINSLSIGVLVSILCTGCSPQPAQNTKSEGVPFIMHCTEHLPEFSLGVNSHPSIEQQSALCSCIYNGLSEWTREVAEKLHQKKDAELTYFEQRAFPSGFGEAYQKCGGMNL</sequence>
<evidence type="ECO:0000313" key="1">
    <source>
        <dbReference type="EMBL" id="ADL55810.1"/>
    </source>
</evidence>
<reference evidence="1 2" key="1">
    <citation type="submission" date="2010-08" db="EMBL/GenBank/DDBJ databases">
        <title>Complete sequence of Gallionella capsiferriformans ES-2.</title>
        <authorList>
            <consortium name="US DOE Joint Genome Institute"/>
            <person name="Lucas S."/>
            <person name="Copeland A."/>
            <person name="Lapidus A."/>
            <person name="Cheng J.-F."/>
            <person name="Bruce D."/>
            <person name="Goodwin L."/>
            <person name="Pitluck S."/>
            <person name="Chertkov O."/>
            <person name="Davenport K.W."/>
            <person name="Detter J.C."/>
            <person name="Han C."/>
            <person name="Tapia R."/>
            <person name="Land M."/>
            <person name="Hauser L."/>
            <person name="Chang Y.-J."/>
            <person name="Jeffries C."/>
            <person name="Kyrpides N."/>
            <person name="Ivanova N."/>
            <person name="Mikhailova N."/>
            <person name="Shelobolina E.S."/>
            <person name="Picardal F."/>
            <person name="Roden E."/>
            <person name="Emerson D."/>
            <person name="Woyke T."/>
        </authorList>
    </citation>
    <scope>NUCLEOTIDE SEQUENCE [LARGE SCALE GENOMIC DNA]</scope>
    <source>
        <strain evidence="1 2">ES-2</strain>
    </source>
</reference>
<gene>
    <name evidence="1" type="ordered locus">Galf_1799</name>
</gene>
<keyword evidence="2" id="KW-1185">Reference proteome</keyword>
<proteinExistence type="predicted"/>
<name>D9SH13_GALCS</name>